<protein>
    <submittedName>
        <fullName evidence="2">Uncharacterized protein</fullName>
    </submittedName>
</protein>
<accession>E2ASH8</accession>
<dbReference type="AlphaFoldDB" id="E2ASH8"/>
<dbReference type="Proteomes" id="UP000000311">
    <property type="component" value="Unassembled WGS sequence"/>
</dbReference>
<dbReference type="EMBL" id="GL442298">
    <property type="protein sequence ID" value="EFN63644.1"/>
    <property type="molecule type" value="Genomic_DNA"/>
</dbReference>
<feature type="region of interest" description="Disordered" evidence="1">
    <location>
        <begin position="1"/>
        <end position="51"/>
    </location>
</feature>
<evidence type="ECO:0000256" key="1">
    <source>
        <dbReference type="SAM" id="MobiDB-lite"/>
    </source>
</evidence>
<organism evidence="3">
    <name type="scientific">Camponotus floridanus</name>
    <name type="common">Florida carpenter ant</name>
    <dbReference type="NCBI Taxonomy" id="104421"/>
    <lineage>
        <taxon>Eukaryota</taxon>
        <taxon>Metazoa</taxon>
        <taxon>Ecdysozoa</taxon>
        <taxon>Arthropoda</taxon>
        <taxon>Hexapoda</taxon>
        <taxon>Insecta</taxon>
        <taxon>Pterygota</taxon>
        <taxon>Neoptera</taxon>
        <taxon>Endopterygota</taxon>
        <taxon>Hymenoptera</taxon>
        <taxon>Apocrita</taxon>
        <taxon>Aculeata</taxon>
        <taxon>Formicoidea</taxon>
        <taxon>Formicidae</taxon>
        <taxon>Formicinae</taxon>
        <taxon>Camponotus</taxon>
    </lineage>
</organism>
<dbReference type="InParanoid" id="E2ASH8"/>
<proteinExistence type="predicted"/>
<feature type="compositionally biased region" description="Basic and acidic residues" evidence="1">
    <location>
        <begin position="20"/>
        <end position="48"/>
    </location>
</feature>
<gene>
    <name evidence="2" type="ORF">EAG_07422</name>
</gene>
<name>E2ASH8_CAMFO</name>
<feature type="compositionally biased region" description="Polar residues" evidence="1">
    <location>
        <begin position="1"/>
        <end position="17"/>
    </location>
</feature>
<reference evidence="2 3" key="1">
    <citation type="journal article" date="2010" name="Science">
        <title>Genomic comparison of the ants Camponotus floridanus and Harpegnathos saltator.</title>
        <authorList>
            <person name="Bonasio R."/>
            <person name="Zhang G."/>
            <person name="Ye C."/>
            <person name="Mutti N.S."/>
            <person name="Fang X."/>
            <person name="Qin N."/>
            <person name="Donahue G."/>
            <person name="Yang P."/>
            <person name="Li Q."/>
            <person name="Li C."/>
            <person name="Zhang P."/>
            <person name="Huang Z."/>
            <person name="Berger S.L."/>
            <person name="Reinberg D."/>
            <person name="Wang J."/>
            <person name="Liebig J."/>
        </authorList>
    </citation>
    <scope>NUCLEOTIDE SEQUENCE [LARGE SCALE GENOMIC DNA]</scope>
    <source>
        <strain evidence="3">C129</strain>
    </source>
</reference>
<evidence type="ECO:0000313" key="3">
    <source>
        <dbReference type="Proteomes" id="UP000000311"/>
    </source>
</evidence>
<keyword evidence="3" id="KW-1185">Reference proteome</keyword>
<sequence>MELRLSSEQGCLPSSNPYIREGESNSMEHDERQGEISTKKGENGRVRSETGTGWRSKIELERNEREVLGAVC</sequence>
<evidence type="ECO:0000313" key="2">
    <source>
        <dbReference type="EMBL" id="EFN63644.1"/>
    </source>
</evidence>